<dbReference type="AlphaFoldDB" id="A0A0A9FJN7"/>
<proteinExistence type="predicted"/>
<name>A0A0A9FJN7_ARUDO</name>
<reference evidence="1" key="1">
    <citation type="submission" date="2014-09" db="EMBL/GenBank/DDBJ databases">
        <authorList>
            <person name="Magalhaes I.L.F."/>
            <person name="Oliveira U."/>
            <person name="Santos F.R."/>
            <person name="Vidigal T.H.D.A."/>
            <person name="Brescovit A.D."/>
            <person name="Santos A.J."/>
        </authorList>
    </citation>
    <scope>NUCLEOTIDE SEQUENCE</scope>
    <source>
        <tissue evidence="1">Shoot tissue taken approximately 20 cm above the soil surface</tissue>
    </source>
</reference>
<dbReference type="EMBL" id="GBRH01185354">
    <property type="protein sequence ID" value="JAE12542.1"/>
    <property type="molecule type" value="Transcribed_RNA"/>
</dbReference>
<organism evidence="1">
    <name type="scientific">Arundo donax</name>
    <name type="common">Giant reed</name>
    <name type="synonym">Donax arundinaceus</name>
    <dbReference type="NCBI Taxonomy" id="35708"/>
    <lineage>
        <taxon>Eukaryota</taxon>
        <taxon>Viridiplantae</taxon>
        <taxon>Streptophyta</taxon>
        <taxon>Embryophyta</taxon>
        <taxon>Tracheophyta</taxon>
        <taxon>Spermatophyta</taxon>
        <taxon>Magnoliopsida</taxon>
        <taxon>Liliopsida</taxon>
        <taxon>Poales</taxon>
        <taxon>Poaceae</taxon>
        <taxon>PACMAD clade</taxon>
        <taxon>Arundinoideae</taxon>
        <taxon>Arundineae</taxon>
        <taxon>Arundo</taxon>
    </lineage>
</organism>
<evidence type="ECO:0000313" key="1">
    <source>
        <dbReference type="EMBL" id="JAE12542.1"/>
    </source>
</evidence>
<reference evidence="1" key="2">
    <citation type="journal article" date="2015" name="Data Brief">
        <title>Shoot transcriptome of the giant reed, Arundo donax.</title>
        <authorList>
            <person name="Barrero R.A."/>
            <person name="Guerrero F.D."/>
            <person name="Moolhuijzen P."/>
            <person name="Goolsby J.A."/>
            <person name="Tidwell J."/>
            <person name="Bellgard S.E."/>
            <person name="Bellgard M.I."/>
        </authorList>
    </citation>
    <scope>NUCLEOTIDE SEQUENCE</scope>
    <source>
        <tissue evidence="1">Shoot tissue taken approximately 20 cm above the soil surface</tissue>
    </source>
</reference>
<sequence length="26" mass="2929">MALEKGFISEHPPSLCMRKSQLSIEP</sequence>
<protein>
    <submittedName>
        <fullName evidence="1">Uncharacterized protein</fullName>
    </submittedName>
</protein>
<accession>A0A0A9FJN7</accession>